<evidence type="ECO:0000256" key="14">
    <source>
        <dbReference type="ARBA" id="ARBA00022833"/>
    </source>
</evidence>
<evidence type="ECO:0000256" key="16">
    <source>
        <dbReference type="ARBA" id="ARBA00023204"/>
    </source>
</evidence>
<evidence type="ECO:0000256" key="11">
    <source>
        <dbReference type="ARBA" id="ARBA00022765"/>
    </source>
</evidence>
<feature type="compositionally biased region" description="Basic and acidic residues" evidence="22">
    <location>
        <begin position="271"/>
        <end position="284"/>
    </location>
</feature>
<dbReference type="GO" id="GO:0035861">
    <property type="term" value="C:site of double-strand break"/>
    <property type="evidence" value="ECO:0007669"/>
    <property type="project" value="TreeGrafter"/>
</dbReference>
<keyword evidence="17" id="KW-0539">Nucleus</keyword>
<dbReference type="CTD" id="200558"/>
<dbReference type="Gene3D" id="2.60.200.20">
    <property type="match status" value="1"/>
</dbReference>
<evidence type="ECO:0000313" key="26">
    <source>
        <dbReference type="RefSeq" id="XP_030880306.1"/>
    </source>
</evidence>
<evidence type="ECO:0000256" key="7">
    <source>
        <dbReference type="ARBA" id="ARBA00022723"/>
    </source>
</evidence>
<dbReference type="PANTHER" id="PTHR21315:SF2">
    <property type="entry name" value="APRATAXIN AND PNK-LIKE FACTOR"/>
    <property type="match status" value="1"/>
</dbReference>
<evidence type="ECO:0000256" key="10">
    <source>
        <dbReference type="ARBA" id="ARBA00022763"/>
    </source>
</evidence>
<name>A0A7F8QHX1_LEPWE</name>
<dbReference type="GO" id="GO:0008270">
    <property type="term" value="F:zinc ion binding"/>
    <property type="evidence" value="ECO:0007669"/>
    <property type="project" value="UniProtKB-KW"/>
</dbReference>
<dbReference type="AlphaFoldDB" id="A0A7F8QHX1"/>
<dbReference type="GO" id="GO:0000166">
    <property type="term" value="F:nucleotide binding"/>
    <property type="evidence" value="ECO:0007669"/>
    <property type="project" value="UniProtKB-KW"/>
</dbReference>
<dbReference type="SUPFAM" id="SSF49879">
    <property type="entry name" value="SMAD/FHA domain"/>
    <property type="match status" value="1"/>
</dbReference>
<dbReference type="Proteomes" id="UP000245341">
    <property type="component" value="Unplaced"/>
</dbReference>
<keyword evidence="7" id="KW-0479">Metal-binding</keyword>
<reference evidence="26" key="1">
    <citation type="submission" date="2025-08" db="UniProtKB">
        <authorList>
            <consortium name="RefSeq"/>
        </authorList>
    </citation>
    <scope>IDENTIFICATION</scope>
    <source>
        <tissue evidence="26">Liver</tissue>
    </source>
</reference>
<dbReference type="InterPro" id="IPR039253">
    <property type="entry name" value="APLF"/>
</dbReference>
<feature type="region of interest" description="Disordered" evidence="22">
    <location>
        <begin position="128"/>
        <end position="148"/>
    </location>
</feature>
<evidence type="ECO:0000259" key="24">
    <source>
        <dbReference type="Pfam" id="PF17913"/>
    </source>
</evidence>
<gene>
    <name evidence="26" type="primary">APLF</name>
</gene>
<keyword evidence="16" id="KW-0234">DNA repair</keyword>
<dbReference type="InterPro" id="IPR008984">
    <property type="entry name" value="SMAD_FHA_dom_sf"/>
</dbReference>
<dbReference type="GO" id="GO:0003906">
    <property type="term" value="F:DNA-(apurinic or apyrimidinic site) endonuclease activity"/>
    <property type="evidence" value="ECO:0007669"/>
    <property type="project" value="InterPro"/>
</dbReference>
<dbReference type="Pfam" id="PF10283">
    <property type="entry name" value="zf-CCHH"/>
    <property type="match status" value="2"/>
</dbReference>
<evidence type="ECO:0000256" key="18">
    <source>
        <dbReference type="ARBA" id="ARBA00060990"/>
    </source>
</evidence>
<keyword evidence="8" id="KW-0677">Repeat</keyword>
<dbReference type="GO" id="GO:0005829">
    <property type="term" value="C:cytosol"/>
    <property type="evidence" value="ECO:0007669"/>
    <property type="project" value="UniProtKB-SubCell"/>
</dbReference>
<feature type="compositionally biased region" description="Polar residues" evidence="22">
    <location>
        <begin position="288"/>
        <end position="297"/>
    </location>
</feature>
<dbReference type="GO" id="GO:0008408">
    <property type="term" value="F:3'-5' exonuclease activity"/>
    <property type="evidence" value="ECO:0007669"/>
    <property type="project" value="InterPro"/>
</dbReference>
<keyword evidence="12" id="KW-0863">Zinc-finger</keyword>
<evidence type="ECO:0000256" key="9">
    <source>
        <dbReference type="ARBA" id="ARBA00022741"/>
    </source>
</evidence>
<proteinExistence type="inferred from homology"/>
<keyword evidence="4" id="KW-0158">Chromosome</keyword>
<comment type="similarity">
    <text evidence="18">Belongs to the APLF family.</text>
</comment>
<evidence type="ECO:0000256" key="21">
    <source>
        <dbReference type="ARBA" id="ARBA00083724"/>
    </source>
</evidence>
<dbReference type="GO" id="GO:0005634">
    <property type="term" value="C:nucleus"/>
    <property type="evidence" value="ECO:0007669"/>
    <property type="project" value="UniProtKB-SubCell"/>
</dbReference>
<feature type="domain" description="PNK FHA" evidence="24">
    <location>
        <begin position="16"/>
        <end position="64"/>
    </location>
</feature>
<evidence type="ECO:0000256" key="2">
    <source>
        <dbReference type="ARBA" id="ARBA00004286"/>
    </source>
</evidence>
<evidence type="ECO:0000256" key="15">
    <source>
        <dbReference type="ARBA" id="ARBA00023054"/>
    </source>
</evidence>
<protein>
    <recommendedName>
        <fullName evidence="20">Aprataxin and PNK-like factor</fullName>
    </recommendedName>
    <alternativeName>
        <fullName evidence="21">Apurinic-apyrimidinic endonuclease APLF</fullName>
    </alternativeName>
</protein>
<evidence type="ECO:0000256" key="20">
    <source>
        <dbReference type="ARBA" id="ARBA00071713"/>
    </source>
</evidence>
<comment type="subcellular location">
    <subcellularLocation>
        <location evidence="2">Chromosome</location>
    </subcellularLocation>
    <subcellularLocation>
        <location evidence="3">Cytoplasm</location>
        <location evidence="3">Cytosol</location>
    </subcellularLocation>
    <subcellularLocation>
        <location evidence="1">Nucleus</location>
    </subcellularLocation>
</comment>
<sequence length="410" mass="45644">MSGGFELQPQDGGPRVALAPGETVIGRGPLLGITDKRVSRRHAILEVVGGQLRIKPIHANPCFYQSSEKSQLLPLKRNLWCWLNPGDSFSLLVDKYIFCVFSTHSETEMECTLRNSQMLDEDNILNETPKSFSVHSPDETTRAPQLERSTEIAKTQTTSANSECFLGECRDLSKQQSNPAQRRRILPAWMLTENLSDQKLSAPVSSGGRFCFENIKQNLEVFLKKWRQTSGCAMPKSCSAISLSNVEVNDMKASIQRNEIPIEELGKVPEHKSIVKGTQSKEGEEMSCSESHLSAQDKSFHEESQGSPPESSSDLSNLETLHAKATDSVAQGSEENKIKRTSCMYGASCYRKNPVHFQHFSHPGDSDYGGVQVMCQDEADDRPECPYGASCYRKNPQHKIEYKHSALPGK</sequence>
<organism evidence="25 26">
    <name type="scientific">Leptonychotes weddellii</name>
    <name type="common">Weddell seal</name>
    <name type="synonym">Otaria weddellii</name>
    <dbReference type="NCBI Taxonomy" id="9713"/>
    <lineage>
        <taxon>Eukaryota</taxon>
        <taxon>Metazoa</taxon>
        <taxon>Chordata</taxon>
        <taxon>Craniata</taxon>
        <taxon>Vertebrata</taxon>
        <taxon>Euteleostomi</taxon>
        <taxon>Mammalia</taxon>
        <taxon>Eutheria</taxon>
        <taxon>Laurasiatheria</taxon>
        <taxon>Carnivora</taxon>
        <taxon>Caniformia</taxon>
        <taxon>Pinnipedia</taxon>
        <taxon>Phocidae</taxon>
        <taxon>Monachinae</taxon>
        <taxon>Lobodontini</taxon>
        <taxon>Leptonychotes</taxon>
    </lineage>
</organism>
<dbReference type="GeneID" id="102729103"/>
<evidence type="ECO:0000256" key="22">
    <source>
        <dbReference type="SAM" id="MobiDB-lite"/>
    </source>
</evidence>
<dbReference type="GO" id="GO:0006302">
    <property type="term" value="P:double-strand break repair"/>
    <property type="evidence" value="ECO:0007669"/>
    <property type="project" value="InterPro"/>
</dbReference>
<dbReference type="Pfam" id="PF17913">
    <property type="entry name" value="FHA_2"/>
    <property type="match status" value="1"/>
</dbReference>
<keyword evidence="11" id="KW-0013">ADP-ribosylation</keyword>
<keyword evidence="9" id="KW-0547">Nucleotide-binding</keyword>
<evidence type="ECO:0000256" key="12">
    <source>
        <dbReference type="ARBA" id="ARBA00022771"/>
    </source>
</evidence>
<evidence type="ECO:0000256" key="1">
    <source>
        <dbReference type="ARBA" id="ARBA00004123"/>
    </source>
</evidence>
<evidence type="ECO:0000256" key="19">
    <source>
        <dbReference type="ARBA" id="ARBA00065640"/>
    </source>
</evidence>
<evidence type="ECO:0000256" key="6">
    <source>
        <dbReference type="ARBA" id="ARBA00022553"/>
    </source>
</evidence>
<evidence type="ECO:0000313" key="25">
    <source>
        <dbReference type="Proteomes" id="UP000245341"/>
    </source>
</evidence>
<dbReference type="KEGG" id="lww:102729103"/>
<evidence type="ECO:0000256" key="3">
    <source>
        <dbReference type="ARBA" id="ARBA00004514"/>
    </source>
</evidence>
<keyword evidence="10" id="KW-0227">DNA damage</keyword>
<dbReference type="InterPro" id="IPR019406">
    <property type="entry name" value="APLF_PBZ"/>
</dbReference>
<keyword evidence="6" id="KW-0597">Phosphoprotein</keyword>
<evidence type="ECO:0000256" key="8">
    <source>
        <dbReference type="ARBA" id="ARBA00022737"/>
    </source>
</evidence>
<keyword evidence="13" id="KW-0378">Hydrolase</keyword>
<dbReference type="InterPro" id="IPR041388">
    <property type="entry name" value="FHA_2"/>
</dbReference>
<dbReference type="CDD" id="cd22717">
    <property type="entry name" value="FHA_APLF"/>
    <property type="match status" value="1"/>
</dbReference>
<accession>A0A7F8QHX1</accession>
<dbReference type="PANTHER" id="PTHR21315">
    <property type="entry name" value="APRATAXIN AND PNK-LIKE FACTOR-RELATED"/>
    <property type="match status" value="1"/>
</dbReference>
<comment type="subunit">
    <text evidence="19">Interacts with LIG4. Interacts with PARP1. Interacts with XRCC4. Interacts (via KBM motif) with XRCC5 and XRCC6; promoting recruitment to DNA damage sites. Interacts with XRCC1. Interacts (via C-terminal disordered region) with histones; interacts with histone H2A, H2B and H3-H4.</text>
</comment>
<dbReference type="OrthoDB" id="10256774at2759"/>
<dbReference type="FunFam" id="2.60.200.20:FF:000026">
    <property type="entry name" value="Aprataxin and PNKP like factor"/>
    <property type="match status" value="1"/>
</dbReference>
<feature type="domain" description="PBZ-type" evidence="23">
    <location>
        <begin position="382"/>
        <end position="404"/>
    </location>
</feature>
<evidence type="ECO:0000256" key="13">
    <source>
        <dbReference type="ARBA" id="ARBA00022801"/>
    </source>
</evidence>
<feature type="region of interest" description="Disordered" evidence="22">
    <location>
        <begin position="271"/>
        <end position="316"/>
    </location>
</feature>
<evidence type="ECO:0000259" key="23">
    <source>
        <dbReference type="Pfam" id="PF10283"/>
    </source>
</evidence>
<evidence type="ECO:0000256" key="4">
    <source>
        <dbReference type="ARBA" id="ARBA00022454"/>
    </source>
</evidence>
<feature type="compositionally biased region" description="Low complexity" evidence="22">
    <location>
        <begin position="305"/>
        <end position="316"/>
    </location>
</feature>
<keyword evidence="14" id="KW-0862">Zinc</keyword>
<evidence type="ECO:0000256" key="5">
    <source>
        <dbReference type="ARBA" id="ARBA00022490"/>
    </source>
</evidence>
<keyword evidence="5" id="KW-0963">Cytoplasm</keyword>
<feature type="domain" description="PBZ-type" evidence="23">
    <location>
        <begin position="340"/>
        <end position="365"/>
    </location>
</feature>
<dbReference type="RefSeq" id="XP_030880306.1">
    <property type="nucleotide sequence ID" value="XM_031024446.1"/>
</dbReference>
<keyword evidence="25" id="KW-1185">Reference proteome</keyword>
<evidence type="ECO:0000256" key="17">
    <source>
        <dbReference type="ARBA" id="ARBA00023242"/>
    </source>
</evidence>
<keyword evidence="15" id="KW-0175">Coiled coil</keyword>